<evidence type="ECO:0000256" key="1">
    <source>
        <dbReference type="ARBA" id="ARBA00022614"/>
    </source>
</evidence>
<dbReference type="InterPro" id="IPR032675">
    <property type="entry name" value="LRR_dom_sf"/>
</dbReference>
<dbReference type="GO" id="GO:0033612">
    <property type="term" value="F:receptor serine/threonine kinase binding"/>
    <property type="evidence" value="ECO:0007669"/>
    <property type="project" value="TreeGrafter"/>
</dbReference>
<evidence type="ECO:0000256" key="4">
    <source>
        <dbReference type="ARBA" id="ARBA00023180"/>
    </source>
</evidence>
<dbReference type="PANTHER" id="PTHR48056:SF89">
    <property type="entry name" value="OS06G0585982 PROTEIN"/>
    <property type="match status" value="1"/>
</dbReference>
<keyword evidence="1" id="KW-0433">Leucine-rich repeat</keyword>
<dbReference type="Proteomes" id="UP001341281">
    <property type="component" value="Chromosome 01"/>
</dbReference>
<dbReference type="PANTHER" id="PTHR48056">
    <property type="entry name" value="LRR RECEPTOR-LIKE SERINE/THREONINE-PROTEIN KINASE-RELATED"/>
    <property type="match status" value="1"/>
</dbReference>
<organism evidence="5 6">
    <name type="scientific">Paspalum notatum var. saurae</name>
    <dbReference type="NCBI Taxonomy" id="547442"/>
    <lineage>
        <taxon>Eukaryota</taxon>
        <taxon>Viridiplantae</taxon>
        <taxon>Streptophyta</taxon>
        <taxon>Embryophyta</taxon>
        <taxon>Tracheophyta</taxon>
        <taxon>Spermatophyta</taxon>
        <taxon>Magnoliopsida</taxon>
        <taxon>Liliopsida</taxon>
        <taxon>Poales</taxon>
        <taxon>Poaceae</taxon>
        <taxon>PACMAD clade</taxon>
        <taxon>Panicoideae</taxon>
        <taxon>Andropogonodae</taxon>
        <taxon>Paspaleae</taxon>
        <taxon>Paspalinae</taxon>
        <taxon>Paspalum</taxon>
    </lineage>
</organism>
<dbReference type="InterPro" id="IPR050647">
    <property type="entry name" value="Plant_LRR-RLKs"/>
</dbReference>
<evidence type="ECO:0000256" key="3">
    <source>
        <dbReference type="ARBA" id="ARBA00023170"/>
    </source>
</evidence>
<gene>
    <name evidence="5" type="ORF">U9M48_000619</name>
</gene>
<evidence type="ECO:0000313" key="5">
    <source>
        <dbReference type="EMBL" id="WVZ49245.1"/>
    </source>
</evidence>
<accession>A0AAQ3SHJ0</accession>
<proteinExistence type="predicted"/>
<dbReference type="InterPro" id="IPR001611">
    <property type="entry name" value="Leu-rich_rpt"/>
</dbReference>
<protein>
    <submittedName>
        <fullName evidence="5">Uncharacterized protein</fullName>
    </submittedName>
</protein>
<keyword evidence="2" id="KW-0677">Repeat</keyword>
<dbReference type="EMBL" id="CP144745">
    <property type="protein sequence ID" value="WVZ49245.1"/>
    <property type="molecule type" value="Genomic_DNA"/>
</dbReference>
<dbReference type="Gene3D" id="3.80.10.10">
    <property type="entry name" value="Ribonuclease Inhibitor"/>
    <property type="match status" value="1"/>
</dbReference>
<name>A0AAQ3SHJ0_PASNO</name>
<reference evidence="5 6" key="1">
    <citation type="submission" date="2024-02" db="EMBL/GenBank/DDBJ databases">
        <title>High-quality chromosome-scale genome assembly of Pensacola bahiagrass (Paspalum notatum Flugge var. saurae).</title>
        <authorList>
            <person name="Vega J.M."/>
            <person name="Podio M."/>
            <person name="Orjuela J."/>
            <person name="Siena L.A."/>
            <person name="Pessino S.C."/>
            <person name="Combes M.C."/>
            <person name="Mariac C."/>
            <person name="Albertini E."/>
            <person name="Pupilli F."/>
            <person name="Ortiz J.P.A."/>
            <person name="Leblanc O."/>
        </authorList>
    </citation>
    <scope>NUCLEOTIDE SEQUENCE [LARGE SCALE GENOMIC DNA]</scope>
    <source>
        <strain evidence="5">R1</strain>
        <tissue evidence="5">Leaf</tissue>
    </source>
</reference>
<dbReference type="Pfam" id="PF13855">
    <property type="entry name" value="LRR_8"/>
    <property type="match status" value="1"/>
</dbReference>
<dbReference type="SUPFAM" id="SSF52058">
    <property type="entry name" value="L domain-like"/>
    <property type="match status" value="1"/>
</dbReference>
<dbReference type="AlphaFoldDB" id="A0AAQ3SHJ0"/>
<sequence length="111" mass="12180">MASPVLAPVHDTNLSGEISVGLLQNMHNLQKFLIARNELSGHIPPYLFNNTASLQYIIMGNNSLSGPIPYSIGSLTMLVQLSLKYNNMSRLQEIWLASNSLTAAADFLSLY</sequence>
<evidence type="ECO:0000313" key="6">
    <source>
        <dbReference type="Proteomes" id="UP001341281"/>
    </source>
</evidence>
<keyword evidence="6" id="KW-1185">Reference proteome</keyword>
<evidence type="ECO:0000256" key="2">
    <source>
        <dbReference type="ARBA" id="ARBA00022737"/>
    </source>
</evidence>
<keyword evidence="4" id="KW-0325">Glycoprotein</keyword>
<keyword evidence="3" id="KW-0675">Receptor</keyword>